<dbReference type="RefSeq" id="WP_230710421.1">
    <property type="nucleotide sequence ID" value="NZ_JBJDPD010000009.1"/>
</dbReference>
<evidence type="ECO:0000313" key="4">
    <source>
        <dbReference type="Proteomes" id="UP001620234"/>
    </source>
</evidence>
<feature type="transmembrane region" description="Helical" evidence="1">
    <location>
        <begin position="76"/>
        <end position="98"/>
    </location>
</feature>
<feature type="transmembrane region" description="Helical" evidence="1">
    <location>
        <begin position="179"/>
        <end position="199"/>
    </location>
</feature>
<comment type="caution">
    <text evidence="3">The sequence shown here is derived from an EMBL/GenBank/DDBJ whole genome shotgun (WGS) entry which is preliminary data.</text>
</comment>
<proteinExistence type="predicted"/>
<dbReference type="EMBL" id="JBJDPD010000009">
    <property type="protein sequence ID" value="MFK4001058.1"/>
    <property type="molecule type" value="Genomic_DNA"/>
</dbReference>
<keyword evidence="1" id="KW-1133">Transmembrane helix</keyword>
<feature type="transmembrane region" description="Helical" evidence="1">
    <location>
        <begin position="46"/>
        <end position="70"/>
    </location>
</feature>
<feature type="transmembrane region" description="Helical" evidence="1">
    <location>
        <begin position="219"/>
        <end position="238"/>
    </location>
</feature>
<protein>
    <submittedName>
        <fullName evidence="3">DUF4401 domain-containing protein</fullName>
    </submittedName>
</protein>
<dbReference type="InterPro" id="IPR025513">
    <property type="entry name" value="DUF4401"/>
</dbReference>
<feature type="domain" description="DUF4401" evidence="2">
    <location>
        <begin position="45"/>
        <end position="368"/>
    </location>
</feature>
<reference evidence="3 4" key="1">
    <citation type="submission" date="2024-11" db="EMBL/GenBank/DDBJ databases">
        <title>The Natural Products Discovery Center: Release of the First 8490 Sequenced Strains for Exploring Actinobacteria Biosynthetic Diversity.</title>
        <authorList>
            <person name="Kalkreuter E."/>
            <person name="Kautsar S.A."/>
            <person name="Yang D."/>
            <person name="Bader C.D."/>
            <person name="Teijaro C.N."/>
            <person name="Fluegel L."/>
            <person name="Davis C.M."/>
            <person name="Simpson J.R."/>
            <person name="Lauterbach L."/>
            <person name="Steele A.D."/>
            <person name="Gui C."/>
            <person name="Meng S."/>
            <person name="Li G."/>
            <person name="Viehrig K."/>
            <person name="Ye F."/>
            <person name="Su P."/>
            <person name="Kiefer A.F."/>
            <person name="Nichols A."/>
            <person name="Cepeda A.J."/>
            <person name="Yan W."/>
            <person name="Fan B."/>
            <person name="Jiang Y."/>
            <person name="Adhikari A."/>
            <person name="Zheng C.-J."/>
            <person name="Schuster L."/>
            <person name="Cowan T.M."/>
            <person name="Smanski M.J."/>
            <person name="Chevrette M.G."/>
            <person name="De Carvalho L.P.S."/>
            <person name="Shen B."/>
        </authorList>
    </citation>
    <scope>NUCLEOTIDE SEQUENCE [LARGE SCALE GENOMIC DNA]</scope>
    <source>
        <strain evidence="3 4">NPDC077433</strain>
    </source>
</reference>
<feature type="transmembrane region" description="Helical" evidence="1">
    <location>
        <begin position="137"/>
        <end position="158"/>
    </location>
</feature>
<evidence type="ECO:0000259" key="2">
    <source>
        <dbReference type="Pfam" id="PF14351"/>
    </source>
</evidence>
<organism evidence="3 4">
    <name type="scientific">Psychrobacter namhaensis</name>
    <dbReference type="NCBI Taxonomy" id="292734"/>
    <lineage>
        <taxon>Bacteria</taxon>
        <taxon>Pseudomonadati</taxon>
        <taxon>Pseudomonadota</taxon>
        <taxon>Gammaproteobacteria</taxon>
        <taxon>Moraxellales</taxon>
        <taxon>Moraxellaceae</taxon>
        <taxon>Psychrobacter</taxon>
    </lineage>
</organism>
<feature type="transmembrane region" description="Helical" evidence="1">
    <location>
        <begin position="250"/>
        <end position="274"/>
    </location>
</feature>
<feature type="transmembrane region" description="Helical" evidence="1">
    <location>
        <begin position="347"/>
        <end position="364"/>
    </location>
</feature>
<feature type="transmembrane region" description="Helical" evidence="1">
    <location>
        <begin position="286"/>
        <end position="317"/>
    </location>
</feature>
<gene>
    <name evidence="3" type="ORF">ACI2I3_06885</name>
</gene>
<sequence>MNEKMNKERQVLAELKNLGVIDRNLSDANEMSADIGSSKSSHDDPWFLQVFFGFSGVLASLFFIGFLSLILWETNVFDSTLGTFVIGLLLSVAGLGLFKNKHMRRHSFWASLAFAISAAGQLYLIFAWLDADIDQPLSVWLFLLFQSAVTIMIPNFVYRLLSSMAALGSMVYLLNYYQLTEVSLALLALITVGANLQRYTLLRYAPSKWRLSVFEVSKALMYASALTLLIFSVYVVAGESRSFLVNSDEAFHYNYLVAQGLLVATSLYAVYLILKRYDVKLWSKHGVIAVCATIVLGITSIYVSGLLATSLLIMIAIANSQRTLLGLSVFALVCYVFWYYYQLDTSLLVKSGSMLIIGIVLLLLRQLIIKRYFMDNLTAPVADDLTSHTKPPSSVTNSQERQP</sequence>
<accession>A0ABW8L8J1</accession>
<evidence type="ECO:0000313" key="3">
    <source>
        <dbReference type="EMBL" id="MFK4001058.1"/>
    </source>
</evidence>
<dbReference type="Pfam" id="PF14351">
    <property type="entry name" value="DUF4401"/>
    <property type="match status" value="1"/>
</dbReference>
<feature type="transmembrane region" description="Helical" evidence="1">
    <location>
        <begin position="324"/>
        <end position="341"/>
    </location>
</feature>
<keyword evidence="1" id="KW-0812">Transmembrane</keyword>
<keyword evidence="1" id="KW-0472">Membrane</keyword>
<name>A0ABW8L8J1_9GAMM</name>
<feature type="transmembrane region" description="Helical" evidence="1">
    <location>
        <begin position="110"/>
        <end position="131"/>
    </location>
</feature>
<keyword evidence="4" id="KW-1185">Reference proteome</keyword>
<dbReference type="Proteomes" id="UP001620234">
    <property type="component" value="Unassembled WGS sequence"/>
</dbReference>
<evidence type="ECO:0000256" key="1">
    <source>
        <dbReference type="SAM" id="Phobius"/>
    </source>
</evidence>